<evidence type="ECO:0008006" key="4">
    <source>
        <dbReference type="Google" id="ProtNLM"/>
    </source>
</evidence>
<accession>A0A553STA8</accession>
<dbReference type="EMBL" id="RIBP01000001">
    <property type="protein sequence ID" value="TRZ40243.1"/>
    <property type="molecule type" value="Genomic_DNA"/>
</dbReference>
<comment type="caution">
    <text evidence="2">The sequence shown here is derived from an EMBL/GenBank/DDBJ whole genome shotgun (WGS) entry which is preliminary data.</text>
</comment>
<feature type="chain" id="PRO_5021893460" description="Lactococcin 972 family bacteriocin" evidence="1">
    <location>
        <begin position="33"/>
        <end position="140"/>
    </location>
</feature>
<feature type="signal peptide" evidence="1">
    <location>
        <begin position="1"/>
        <end position="32"/>
    </location>
</feature>
<gene>
    <name evidence="2" type="ORF">CEQ21_04710</name>
</gene>
<reference evidence="3" key="1">
    <citation type="submission" date="2018-10" db="EMBL/GenBank/DDBJ databases">
        <title>FDA dAtabase for Regulatory Grade micrObial Sequences (FDA-ARGOS): Supporting development and validation of Infectious Disease Dx tests.</title>
        <authorList>
            <person name="Minogue T."/>
            <person name="Wolcott M."/>
            <person name="Wasieloski L."/>
            <person name="Aguilar W."/>
            <person name="Moore D."/>
            <person name="Tallon L."/>
            <person name="Sadzewicz L."/>
            <person name="Sengamalay N."/>
            <person name="Ott S."/>
            <person name="Godinez A."/>
            <person name="Nagaraj S."/>
            <person name="Vavikolanu K."/>
            <person name="Vyas G."/>
            <person name="Nadendla S."/>
            <person name="George J."/>
            <person name="Sichtig H."/>
        </authorList>
    </citation>
    <scope>NUCLEOTIDE SEQUENCE [LARGE SCALE GENOMIC DNA]</scope>
    <source>
        <strain evidence="3">FDAARGOS_343</strain>
    </source>
</reference>
<evidence type="ECO:0000256" key="1">
    <source>
        <dbReference type="SAM" id="SignalP"/>
    </source>
</evidence>
<dbReference type="RefSeq" id="WP_185763643.1">
    <property type="nucleotide sequence ID" value="NZ_RIBP01000001.1"/>
</dbReference>
<keyword evidence="1" id="KW-0732">Signal</keyword>
<dbReference type="Proteomes" id="UP000319837">
    <property type="component" value="Unassembled WGS sequence"/>
</dbReference>
<proteinExistence type="predicted"/>
<evidence type="ECO:0000313" key="2">
    <source>
        <dbReference type="EMBL" id="TRZ40243.1"/>
    </source>
</evidence>
<evidence type="ECO:0000313" key="3">
    <source>
        <dbReference type="Proteomes" id="UP000319837"/>
    </source>
</evidence>
<organism evidence="2 3">
    <name type="scientific">Niallia circulans</name>
    <name type="common">Bacillus circulans</name>
    <dbReference type="NCBI Taxonomy" id="1397"/>
    <lineage>
        <taxon>Bacteria</taxon>
        <taxon>Bacillati</taxon>
        <taxon>Bacillota</taxon>
        <taxon>Bacilli</taxon>
        <taxon>Bacillales</taxon>
        <taxon>Bacillaceae</taxon>
        <taxon>Niallia</taxon>
    </lineage>
</organism>
<protein>
    <recommendedName>
        <fullName evidence="4">Lactococcin 972 family bacteriocin</fullName>
    </recommendedName>
</protein>
<dbReference type="AlphaFoldDB" id="A0A553STA8"/>
<sequence length="140" mass="15415">MNKITKSKLFKIPATLALAAGILYVAPVTSHAAEGGWTEGEGSWISENPSQFSIMATKVAKKPQKHTASFNYKVHTTYVAKQVVAHTEWKDAYHYSRARFEGSFGRVEGDSKRVWGTGSTTAKSEYIDPVAVVAKTYWGN</sequence>
<name>A0A553STA8_NIACI</name>